<dbReference type="GO" id="GO:0006729">
    <property type="term" value="P:tetrahydrobiopterin biosynthetic process"/>
    <property type="evidence" value="ECO:0007669"/>
    <property type="project" value="TreeGrafter"/>
</dbReference>
<dbReference type="EMBL" id="CP030041">
    <property type="protein sequence ID" value="AWW29792.1"/>
    <property type="molecule type" value="Genomic_DNA"/>
</dbReference>
<evidence type="ECO:0000256" key="1">
    <source>
        <dbReference type="ARBA" id="ARBA00004496"/>
    </source>
</evidence>
<accession>A0A2Z4IFD2</accession>
<name>A0A2Z4IFD2_9BACT</name>
<organism evidence="5 6">
    <name type="scientific">Echinicola strongylocentroti</name>
    <dbReference type="NCBI Taxonomy" id="1795355"/>
    <lineage>
        <taxon>Bacteria</taxon>
        <taxon>Pseudomonadati</taxon>
        <taxon>Bacteroidota</taxon>
        <taxon>Cytophagia</taxon>
        <taxon>Cytophagales</taxon>
        <taxon>Cyclobacteriaceae</taxon>
        <taxon>Echinicola</taxon>
    </lineage>
</organism>
<dbReference type="PROSITE" id="PS00061">
    <property type="entry name" value="ADH_SHORT"/>
    <property type="match status" value="1"/>
</dbReference>
<dbReference type="PRINTS" id="PR00081">
    <property type="entry name" value="GDHRDH"/>
</dbReference>
<dbReference type="RefSeq" id="WP_112783190.1">
    <property type="nucleotide sequence ID" value="NZ_CP030041.1"/>
</dbReference>
<dbReference type="Gene3D" id="3.40.50.720">
    <property type="entry name" value="NAD(P)-binding Rossmann-like Domain"/>
    <property type="match status" value="1"/>
</dbReference>
<gene>
    <name evidence="5" type="ORF">DN752_06475</name>
</gene>
<keyword evidence="6" id="KW-1185">Reference proteome</keyword>
<dbReference type="InterPro" id="IPR002347">
    <property type="entry name" value="SDR_fam"/>
</dbReference>
<dbReference type="InterPro" id="IPR036291">
    <property type="entry name" value="NAD(P)-bd_dom_sf"/>
</dbReference>
<dbReference type="InterPro" id="IPR051721">
    <property type="entry name" value="Biopterin_syn/organic_redct"/>
</dbReference>
<dbReference type="PANTHER" id="PTHR44085:SF2">
    <property type="entry name" value="SEPIAPTERIN REDUCTASE"/>
    <property type="match status" value="1"/>
</dbReference>
<dbReference type="GO" id="GO:0005737">
    <property type="term" value="C:cytoplasm"/>
    <property type="evidence" value="ECO:0007669"/>
    <property type="project" value="UniProtKB-SubCell"/>
</dbReference>
<protein>
    <submittedName>
        <fullName evidence="5">Short-chain dehydrogenase</fullName>
    </submittedName>
</protein>
<evidence type="ECO:0000256" key="3">
    <source>
        <dbReference type="ARBA" id="ARBA00022857"/>
    </source>
</evidence>
<dbReference type="Pfam" id="PF00106">
    <property type="entry name" value="adh_short"/>
    <property type="match status" value="1"/>
</dbReference>
<dbReference type="SUPFAM" id="SSF51735">
    <property type="entry name" value="NAD(P)-binding Rossmann-fold domains"/>
    <property type="match status" value="1"/>
</dbReference>
<dbReference type="Proteomes" id="UP000248688">
    <property type="component" value="Chromosome"/>
</dbReference>
<comment type="subcellular location">
    <subcellularLocation>
        <location evidence="1">Cytoplasm</location>
    </subcellularLocation>
</comment>
<dbReference type="AlphaFoldDB" id="A0A2Z4IFD2"/>
<dbReference type="OrthoDB" id="9794387at2"/>
<evidence type="ECO:0000313" key="5">
    <source>
        <dbReference type="EMBL" id="AWW29792.1"/>
    </source>
</evidence>
<proteinExistence type="predicted"/>
<dbReference type="KEGG" id="est:DN752_06475"/>
<dbReference type="GO" id="GO:0004757">
    <property type="term" value="F:sepiapterin reductase (NADP+) activity"/>
    <property type="evidence" value="ECO:0007669"/>
    <property type="project" value="TreeGrafter"/>
</dbReference>
<keyword evidence="3" id="KW-0521">NADP</keyword>
<evidence type="ECO:0000256" key="4">
    <source>
        <dbReference type="ARBA" id="ARBA00023002"/>
    </source>
</evidence>
<evidence type="ECO:0000313" key="6">
    <source>
        <dbReference type="Proteomes" id="UP000248688"/>
    </source>
</evidence>
<sequence length="241" mass="26396">MTNLFILTGCSKGLGKALLEVLLADAENMVVGISRSPMKGAGNFKHLTLDLTDAEELSSRLDELFPEGDYKKAVLINNAGWIGEIAPIGRLEPAGIAKIHAVNVIAPAILMNAFVQRFAMEPMEKTVVNISSGAAEKNMDGWSGYSSSKAALNRMTGVAQQESEMKGYGIRYFALSPGIVDTPMQEDIRATKQENFSHVEQFKSFKENHELTSPSAVAEKVVFLLDHEEEFDGVLQDVRKF</sequence>
<dbReference type="InterPro" id="IPR020904">
    <property type="entry name" value="Sc_DH/Rdtase_CS"/>
</dbReference>
<reference evidence="5 6" key="1">
    <citation type="submission" date="2018-06" db="EMBL/GenBank/DDBJ databases">
        <title>Echinicola strongylocentroti sp. nov., isolated from a sea urchin Strongylocentrotus intermedius.</title>
        <authorList>
            <person name="Bae S.S."/>
        </authorList>
    </citation>
    <scope>NUCLEOTIDE SEQUENCE [LARGE SCALE GENOMIC DNA]</scope>
    <source>
        <strain evidence="5 6">MEBiC08714</strain>
    </source>
</reference>
<keyword evidence="2" id="KW-0963">Cytoplasm</keyword>
<evidence type="ECO:0000256" key="2">
    <source>
        <dbReference type="ARBA" id="ARBA00022490"/>
    </source>
</evidence>
<dbReference type="PANTHER" id="PTHR44085">
    <property type="entry name" value="SEPIAPTERIN REDUCTASE"/>
    <property type="match status" value="1"/>
</dbReference>
<keyword evidence="4" id="KW-0560">Oxidoreductase</keyword>